<dbReference type="Proteomes" id="UP001438707">
    <property type="component" value="Unassembled WGS sequence"/>
</dbReference>
<sequence length="282" mass="30844">MAALLLPSCLHLASSRTSSSCKTTLRCAAGKELSELQRTAANDQLIDLLKDAPSQQELSRLVAENVLAFDQKFWLRVAARSDTAGSTEEKERLSMLASTILKMIEKIVEKTDSDLNAARQVLQDILRAGANEKGEWFLPLPADRAAAMRQAMKARVGQLDEAFLSHTHACMRKSADDGLNDFVQVLQKVLQLYAGLALSIEGQEGMEGRLNEIIAADVESWPSKLQEAASPGGGMSGAAFTETLQRRMEGTILKLKSGSYAQQVQAEYLKELETQAKSAFQR</sequence>
<evidence type="ECO:0000313" key="3">
    <source>
        <dbReference type="Proteomes" id="UP001438707"/>
    </source>
</evidence>
<dbReference type="AlphaFoldDB" id="A0AAW1RYH3"/>
<proteinExistence type="predicted"/>
<feature type="chain" id="PRO_5043676917" evidence="1">
    <location>
        <begin position="16"/>
        <end position="282"/>
    </location>
</feature>
<gene>
    <name evidence="2" type="ORF">WJX74_005277</name>
</gene>
<keyword evidence="1" id="KW-0732">Signal</keyword>
<accession>A0AAW1RYH3</accession>
<protein>
    <submittedName>
        <fullName evidence="2">Uncharacterized protein</fullName>
    </submittedName>
</protein>
<dbReference type="EMBL" id="JALJOS010000005">
    <property type="protein sequence ID" value="KAK9838887.1"/>
    <property type="molecule type" value="Genomic_DNA"/>
</dbReference>
<feature type="signal peptide" evidence="1">
    <location>
        <begin position="1"/>
        <end position="15"/>
    </location>
</feature>
<organism evidence="2 3">
    <name type="scientific">Apatococcus lobatus</name>
    <dbReference type="NCBI Taxonomy" id="904363"/>
    <lineage>
        <taxon>Eukaryota</taxon>
        <taxon>Viridiplantae</taxon>
        <taxon>Chlorophyta</taxon>
        <taxon>core chlorophytes</taxon>
        <taxon>Trebouxiophyceae</taxon>
        <taxon>Chlorellales</taxon>
        <taxon>Chlorellaceae</taxon>
        <taxon>Apatococcus</taxon>
    </lineage>
</organism>
<evidence type="ECO:0000313" key="2">
    <source>
        <dbReference type="EMBL" id="KAK9838887.1"/>
    </source>
</evidence>
<comment type="caution">
    <text evidence="2">The sequence shown here is derived from an EMBL/GenBank/DDBJ whole genome shotgun (WGS) entry which is preliminary data.</text>
</comment>
<name>A0AAW1RYH3_9CHLO</name>
<keyword evidence="3" id="KW-1185">Reference proteome</keyword>
<evidence type="ECO:0000256" key="1">
    <source>
        <dbReference type="SAM" id="SignalP"/>
    </source>
</evidence>
<dbReference type="PANTHER" id="PTHR36348:SF1">
    <property type="entry name" value="EXPRESSED PROTEIN"/>
    <property type="match status" value="1"/>
</dbReference>
<dbReference type="PANTHER" id="PTHR36348">
    <property type="entry name" value="EXPRESSED PROTEIN"/>
    <property type="match status" value="1"/>
</dbReference>
<reference evidence="2 3" key="1">
    <citation type="journal article" date="2024" name="Nat. Commun.">
        <title>Phylogenomics reveals the evolutionary origins of lichenization in chlorophyte algae.</title>
        <authorList>
            <person name="Puginier C."/>
            <person name="Libourel C."/>
            <person name="Otte J."/>
            <person name="Skaloud P."/>
            <person name="Haon M."/>
            <person name="Grisel S."/>
            <person name="Petersen M."/>
            <person name="Berrin J.G."/>
            <person name="Delaux P.M."/>
            <person name="Dal Grande F."/>
            <person name="Keller J."/>
        </authorList>
    </citation>
    <scope>NUCLEOTIDE SEQUENCE [LARGE SCALE GENOMIC DNA]</scope>
    <source>
        <strain evidence="2 3">SAG 2145</strain>
    </source>
</reference>